<dbReference type="Proteomes" id="UP001166571">
    <property type="component" value="Unassembled WGS sequence"/>
</dbReference>
<evidence type="ECO:0000259" key="1">
    <source>
        <dbReference type="PROSITE" id="PS51819"/>
    </source>
</evidence>
<dbReference type="InterPro" id="IPR037523">
    <property type="entry name" value="VOC_core"/>
</dbReference>
<dbReference type="PANTHER" id="PTHR21366:SF31">
    <property type="entry name" value="METALLOTHIOL TRANSFERASE FOSB"/>
    <property type="match status" value="1"/>
</dbReference>
<name>A0ABS7MH65_9SPHN</name>
<dbReference type="SUPFAM" id="SSF54593">
    <property type="entry name" value="Glyoxalase/Bleomycin resistance protein/Dihydroxybiphenyl dioxygenase"/>
    <property type="match status" value="1"/>
</dbReference>
<dbReference type="CDD" id="cd06587">
    <property type="entry name" value="VOC"/>
    <property type="match status" value="1"/>
</dbReference>
<dbReference type="InterPro" id="IPR050383">
    <property type="entry name" value="GlyoxalaseI/FosfomycinResist"/>
</dbReference>
<dbReference type="Pfam" id="PF00903">
    <property type="entry name" value="Glyoxalase"/>
    <property type="match status" value="1"/>
</dbReference>
<reference evidence="2" key="1">
    <citation type="submission" date="2021-08" db="EMBL/GenBank/DDBJ databases">
        <title>Sphingopyxis panaciterrulae sp. nov., isolated from the surface water of the Yellow Sea.</title>
        <authorList>
            <person name="Gao Z."/>
            <person name="Zhang D."/>
            <person name="Zhang A."/>
        </authorList>
    </citation>
    <scope>NUCLEOTIDE SEQUENCE</scope>
    <source>
        <strain evidence="2">XHP0097</strain>
    </source>
</reference>
<keyword evidence="3" id="KW-1185">Reference proteome</keyword>
<dbReference type="EMBL" id="JAILXK010000002">
    <property type="protein sequence ID" value="MBY4638293.1"/>
    <property type="molecule type" value="Genomic_DNA"/>
</dbReference>
<feature type="domain" description="VOC" evidence="1">
    <location>
        <begin position="13"/>
        <end position="164"/>
    </location>
</feature>
<evidence type="ECO:0000313" key="3">
    <source>
        <dbReference type="Proteomes" id="UP001166571"/>
    </source>
</evidence>
<proteinExistence type="predicted"/>
<gene>
    <name evidence="2" type="ORF">K5P26_14195</name>
</gene>
<comment type="caution">
    <text evidence="2">The sequence shown here is derived from an EMBL/GenBank/DDBJ whole genome shotgun (WGS) entry which is preliminary data.</text>
</comment>
<dbReference type="InterPro" id="IPR004360">
    <property type="entry name" value="Glyas_Fos-R_dOase_dom"/>
</dbReference>
<dbReference type="Gene3D" id="3.10.180.10">
    <property type="entry name" value="2,3-Dihydroxybiphenyl 1,2-Dioxygenase, domain 1"/>
    <property type="match status" value="1"/>
</dbReference>
<accession>A0ABS7MH65</accession>
<evidence type="ECO:0000313" key="2">
    <source>
        <dbReference type="EMBL" id="MBY4638293.1"/>
    </source>
</evidence>
<protein>
    <submittedName>
        <fullName evidence="2">VOC family protein</fullName>
    </submittedName>
</protein>
<dbReference type="InterPro" id="IPR029068">
    <property type="entry name" value="Glyas_Bleomycin-R_OHBP_Dase"/>
</dbReference>
<dbReference type="PANTHER" id="PTHR21366">
    <property type="entry name" value="GLYOXALASE FAMILY PROTEIN"/>
    <property type="match status" value="1"/>
</dbReference>
<dbReference type="PROSITE" id="PS51819">
    <property type="entry name" value="VOC"/>
    <property type="match status" value="1"/>
</dbReference>
<organism evidence="2 3">
    <name type="scientific">Sphingopyxis jiangsuensis</name>
    <dbReference type="NCBI Taxonomy" id="2871171"/>
    <lineage>
        <taxon>Bacteria</taxon>
        <taxon>Pseudomonadati</taxon>
        <taxon>Pseudomonadota</taxon>
        <taxon>Alphaproteobacteria</taxon>
        <taxon>Sphingomonadales</taxon>
        <taxon>Sphingomonadaceae</taxon>
        <taxon>Sphingopyxis</taxon>
    </lineage>
</organism>
<sequence>MMAETNPEFDFRGINHLALVCKDMAKTVEFYRDILGMPLIKTLELPGGRGQHFFFDVGNGDSIAFFWFNNARPGVPGVSAPQALPGEGDFTSAHGSMNHIAINVAADKFDEYCTRLAEKGVKVSGVLNHDDSDTNLAEELHPGVFVRSIYFFDPDGICLEFAAWTKEFDDSDVAHDPMQADGTRREGLITGRTPATAA</sequence>